<name>A0ABS0I5Z7_9BACT</name>
<keyword evidence="3" id="KW-1185">Reference proteome</keyword>
<dbReference type="RefSeq" id="WP_196293460.1">
    <property type="nucleotide sequence ID" value="NZ_JADQDM010000006.1"/>
</dbReference>
<feature type="non-terminal residue" evidence="2">
    <location>
        <position position="1"/>
    </location>
</feature>
<comment type="caution">
    <text evidence="2">The sequence shown here is derived from an EMBL/GenBank/DDBJ whole genome shotgun (WGS) entry which is preliminary data.</text>
</comment>
<organism evidence="2 3">
    <name type="scientific">Hymenobacter ruricola</name>
    <dbReference type="NCBI Taxonomy" id="2791023"/>
    <lineage>
        <taxon>Bacteria</taxon>
        <taxon>Pseudomonadati</taxon>
        <taxon>Bacteroidota</taxon>
        <taxon>Cytophagia</taxon>
        <taxon>Cytophagales</taxon>
        <taxon>Hymenobacteraceae</taxon>
        <taxon>Hymenobacter</taxon>
    </lineage>
</organism>
<accession>A0ABS0I5Z7</accession>
<proteinExistence type="predicted"/>
<evidence type="ECO:0000313" key="3">
    <source>
        <dbReference type="Proteomes" id="UP000618931"/>
    </source>
</evidence>
<protein>
    <recommendedName>
        <fullName evidence="4">FUSC family protein</fullName>
    </recommendedName>
</protein>
<reference evidence="2 3" key="1">
    <citation type="submission" date="2020-11" db="EMBL/GenBank/DDBJ databases">
        <authorList>
            <person name="Kim M.K."/>
        </authorList>
    </citation>
    <scope>NUCLEOTIDE SEQUENCE [LARGE SCALE GENOMIC DNA]</scope>
    <source>
        <strain evidence="2 3">BT662</strain>
    </source>
</reference>
<evidence type="ECO:0008006" key="4">
    <source>
        <dbReference type="Google" id="ProtNLM"/>
    </source>
</evidence>
<dbReference type="Proteomes" id="UP000618931">
    <property type="component" value="Unassembled WGS sequence"/>
</dbReference>
<evidence type="ECO:0000256" key="1">
    <source>
        <dbReference type="SAM" id="Coils"/>
    </source>
</evidence>
<feature type="coiled-coil region" evidence="1">
    <location>
        <begin position="61"/>
        <end position="88"/>
    </location>
</feature>
<sequence>PRAAAARARLGAAQALPAALAAADTEAPLPPRAREDQRGQLTLLLHHARAEWDERSGPVPLALLRARLAGLLVEIEALTVELAKITDERVY</sequence>
<evidence type="ECO:0000313" key="2">
    <source>
        <dbReference type="EMBL" id="MBF9222002.1"/>
    </source>
</evidence>
<gene>
    <name evidence="2" type="ORF">I2H31_12905</name>
</gene>
<keyword evidence="1" id="KW-0175">Coiled coil</keyword>
<dbReference type="EMBL" id="JADQDM010000006">
    <property type="protein sequence ID" value="MBF9222002.1"/>
    <property type="molecule type" value="Genomic_DNA"/>
</dbReference>